<evidence type="ECO:0000313" key="2">
    <source>
        <dbReference type="Proteomes" id="UP001162992"/>
    </source>
</evidence>
<name>A0ACC2CFA4_DIPCM</name>
<reference evidence="2" key="1">
    <citation type="journal article" date="2024" name="Proc. Natl. Acad. Sci. U.S.A.">
        <title>Extraordinary preservation of gene collinearity over three hundred million years revealed in homosporous lycophytes.</title>
        <authorList>
            <person name="Li C."/>
            <person name="Wickell D."/>
            <person name="Kuo L.Y."/>
            <person name="Chen X."/>
            <person name="Nie B."/>
            <person name="Liao X."/>
            <person name="Peng D."/>
            <person name="Ji J."/>
            <person name="Jenkins J."/>
            <person name="Williams M."/>
            <person name="Shu S."/>
            <person name="Plott C."/>
            <person name="Barry K."/>
            <person name="Rajasekar S."/>
            <person name="Grimwood J."/>
            <person name="Han X."/>
            <person name="Sun S."/>
            <person name="Hou Z."/>
            <person name="He W."/>
            <person name="Dai G."/>
            <person name="Sun C."/>
            <person name="Schmutz J."/>
            <person name="Leebens-Mack J.H."/>
            <person name="Li F.W."/>
            <person name="Wang L."/>
        </authorList>
    </citation>
    <scope>NUCLEOTIDE SEQUENCE [LARGE SCALE GENOMIC DNA]</scope>
    <source>
        <strain evidence="2">cv. PW_Plant_1</strain>
    </source>
</reference>
<accession>A0ACC2CFA4</accession>
<comment type="caution">
    <text evidence="1">The sequence shown here is derived from an EMBL/GenBank/DDBJ whole genome shotgun (WGS) entry which is preliminary data.</text>
</comment>
<dbReference type="Proteomes" id="UP001162992">
    <property type="component" value="Chromosome 10"/>
</dbReference>
<dbReference type="EMBL" id="CM055101">
    <property type="protein sequence ID" value="KAJ7540676.1"/>
    <property type="molecule type" value="Genomic_DNA"/>
</dbReference>
<proteinExistence type="predicted"/>
<organism evidence="1 2">
    <name type="scientific">Diphasiastrum complanatum</name>
    <name type="common">Issler's clubmoss</name>
    <name type="synonym">Lycopodium complanatum</name>
    <dbReference type="NCBI Taxonomy" id="34168"/>
    <lineage>
        <taxon>Eukaryota</taxon>
        <taxon>Viridiplantae</taxon>
        <taxon>Streptophyta</taxon>
        <taxon>Embryophyta</taxon>
        <taxon>Tracheophyta</taxon>
        <taxon>Lycopodiopsida</taxon>
        <taxon>Lycopodiales</taxon>
        <taxon>Lycopodiaceae</taxon>
        <taxon>Lycopodioideae</taxon>
        <taxon>Diphasiastrum</taxon>
    </lineage>
</organism>
<sequence length="480" mass="52534">MTMGGMVQNLTESLATMLDAPLADAVVFGFHIDGHFLLETLLVVAIAFLLLQKSYQPQKRPLTEQEVDQLCEEWVPEPLHPPITKEMEYNPPVLESAAGPRTVVNGKSVINLSSTNYLGLIGNSKIKEACNAALEKYGVGSCGPRGFYGTIDVHLDLEAKIAQFLGTPDTILYSYGLATASSAIPAFCKRGDLIIADEGVSWGIQNGLLLSRSTIKYFKHNDISSLEKRLEEVFQEDQRKRKALNRRFIVVEAIYQNSGLMAPLDEIVRLKEKYRFRIFVDESNSIGIFGKNGRGLFEHLNIPVEKIDIIIAAMGNALASVGGFCSGSSKVVDHQRLSGAGYCFSASLPPFLASASIAAVEIIQQDRERQKMLQENVAFLRRNLSEIPGLTLGSDPLSPLVYLYLAKSSGSFAGDNAILQKIVDQMLEKSVLLTLKKRSVLDKCKLPTGIRIAVSASHEKSDLLAVSLSLKEVVQSILSS</sequence>
<evidence type="ECO:0000313" key="1">
    <source>
        <dbReference type="EMBL" id="KAJ7540676.1"/>
    </source>
</evidence>
<gene>
    <name evidence="1" type="ORF">O6H91_10G026200</name>
</gene>
<keyword evidence="2" id="KW-1185">Reference proteome</keyword>
<protein>
    <submittedName>
        <fullName evidence="1">Uncharacterized protein</fullName>
    </submittedName>
</protein>